<comment type="cofactor">
    <cofactor evidence="1">
        <name>Mg(2+)</name>
        <dbReference type="ChEBI" id="CHEBI:18420"/>
    </cofactor>
</comment>
<dbReference type="EMBL" id="NFEZ01000001">
    <property type="protein sequence ID" value="PLT48202.1"/>
    <property type="molecule type" value="Genomic_DNA"/>
</dbReference>
<dbReference type="GO" id="GO:0005975">
    <property type="term" value="P:carbohydrate metabolic process"/>
    <property type="evidence" value="ECO:0007669"/>
    <property type="project" value="InterPro"/>
</dbReference>
<evidence type="ECO:0000313" key="6">
    <source>
        <dbReference type="EMBL" id="PLT48202.1"/>
    </source>
</evidence>
<dbReference type="InterPro" id="IPR011330">
    <property type="entry name" value="Glyco_hydro/deAcase_b/a-brl"/>
</dbReference>
<evidence type="ECO:0000313" key="7">
    <source>
        <dbReference type="Proteomes" id="UP000234789"/>
    </source>
</evidence>
<dbReference type="CDD" id="cd10802">
    <property type="entry name" value="YdjC_TTHB029_like"/>
    <property type="match status" value="1"/>
</dbReference>
<dbReference type="GO" id="GO:0019213">
    <property type="term" value="F:deacetylase activity"/>
    <property type="evidence" value="ECO:0007669"/>
    <property type="project" value="TreeGrafter"/>
</dbReference>
<protein>
    <submittedName>
        <fullName evidence="6">Cellobiose phosphotransferase system YdjC-like protein</fullName>
    </submittedName>
</protein>
<dbReference type="AlphaFoldDB" id="A0A2N5NCZ1"/>
<evidence type="ECO:0000256" key="3">
    <source>
        <dbReference type="ARBA" id="ARBA00022801"/>
    </source>
</evidence>
<evidence type="ECO:0000256" key="5">
    <source>
        <dbReference type="ARBA" id="ARBA00023277"/>
    </source>
</evidence>
<reference evidence="6 7" key="1">
    <citation type="submission" date="2017-05" db="EMBL/GenBank/DDBJ databases">
        <title>Functional genome analysis of Paenibacillus pasadenensis strain R16: insights on endophytic life style and antifungal activity.</title>
        <authorList>
            <person name="Passera A."/>
            <person name="Marcolungo L."/>
            <person name="Casati P."/>
            <person name="Brasca M."/>
            <person name="Quaglino F."/>
            <person name="Delledonne M."/>
        </authorList>
    </citation>
    <scope>NUCLEOTIDE SEQUENCE [LARGE SCALE GENOMIC DNA]</scope>
    <source>
        <strain evidence="6 7">R16</strain>
    </source>
</reference>
<dbReference type="Pfam" id="PF04794">
    <property type="entry name" value="YdjC"/>
    <property type="match status" value="1"/>
</dbReference>
<dbReference type="GO" id="GO:0046872">
    <property type="term" value="F:metal ion binding"/>
    <property type="evidence" value="ECO:0007669"/>
    <property type="project" value="UniProtKB-KW"/>
</dbReference>
<keyword evidence="7" id="KW-1185">Reference proteome</keyword>
<keyword evidence="4" id="KW-0460">Magnesium</keyword>
<keyword evidence="5" id="KW-0119">Carbohydrate metabolism</keyword>
<keyword evidence="6" id="KW-0808">Transferase</keyword>
<keyword evidence="2" id="KW-0479">Metal-binding</keyword>
<proteinExistence type="predicted"/>
<dbReference type="SUPFAM" id="SSF88713">
    <property type="entry name" value="Glycoside hydrolase/deacetylase"/>
    <property type="match status" value="1"/>
</dbReference>
<organism evidence="6 7">
    <name type="scientific">Paenibacillus pasadenensis</name>
    <dbReference type="NCBI Taxonomy" id="217090"/>
    <lineage>
        <taxon>Bacteria</taxon>
        <taxon>Bacillati</taxon>
        <taxon>Bacillota</taxon>
        <taxon>Bacilli</taxon>
        <taxon>Bacillales</taxon>
        <taxon>Paenibacillaceae</taxon>
        <taxon>Paenibacillus</taxon>
    </lineage>
</organism>
<dbReference type="GO" id="GO:0016787">
    <property type="term" value="F:hydrolase activity"/>
    <property type="evidence" value="ECO:0007669"/>
    <property type="project" value="UniProtKB-KW"/>
</dbReference>
<keyword evidence="3" id="KW-0378">Hydrolase</keyword>
<dbReference type="OrthoDB" id="9774177at2"/>
<dbReference type="Proteomes" id="UP000234789">
    <property type="component" value="Unassembled WGS sequence"/>
</dbReference>
<evidence type="ECO:0000256" key="1">
    <source>
        <dbReference type="ARBA" id="ARBA00001946"/>
    </source>
</evidence>
<evidence type="ECO:0000256" key="2">
    <source>
        <dbReference type="ARBA" id="ARBA00022723"/>
    </source>
</evidence>
<dbReference type="GO" id="GO:0016740">
    <property type="term" value="F:transferase activity"/>
    <property type="evidence" value="ECO:0007669"/>
    <property type="project" value="UniProtKB-KW"/>
</dbReference>
<accession>A0A2N5NCZ1</accession>
<dbReference type="PANTHER" id="PTHR31609">
    <property type="entry name" value="YDJC DEACETYLASE FAMILY MEMBER"/>
    <property type="match status" value="1"/>
</dbReference>
<comment type="caution">
    <text evidence="6">The sequence shown here is derived from an EMBL/GenBank/DDBJ whole genome shotgun (WGS) entry which is preliminary data.</text>
</comment>
<dbReference type="Gene3D" id="3.20.20.370">
    <property type="entry name" value="Glycoside hydrolase/deacetylase"/>
    <property type="match status" value="1"/>
</dbReference>
<name>A0A2N5NCZ1_9BACL</name>
<dbReference type="RefSeq" id="WP_028598852.1">
    <property type="nucleotide sequence ID" value="NZ_BIMM01000070.1"/>
</dbReference>
<dbReference type="PANTHER" id="PTHR31609:SF1">
    <property type="entry name" value="CARBOHYDRATE DEACETYLASE"/>
    <property type="match status" value="1"/>
</dbReference>
<gene>
    <name evidence="6" type="ORF">B8V81_0334</name>
</gene>
<sequence>MTSRKRLILNCDDFGQCRAANEAIIALLEEGLASSATIMAPAPAFREAAQWARRQGDRVSIGAHLTFTSEFPGWRWGSLTGAASLQDAEGFLHPDVESFERRAEARDVKREMEAQFRAVRDAGVRITHADNHMGSLYGLATGRSHLQLTLRECSARRLPFRLFRRIWEQDAFLASIAGAEKTLGKVVLLADLLGVPLPDYLVSHPYHVEPGETYASFKAILCAKLYELPEGITETYVHPAVPDRDMERIVPSWEKRVWEFRLLQDDDFLYALRDAGIALATYRDVAREQKRSRLGALMGIGKLLG</sequence>
<evidence type="ECO:0000256" key="4">
    <source>
        <dbReference type="ARBA" id="ARBA00022842"/>
    </source>
</evidence>
<dbReference type="InterPro" id="IPR006879">
    <property type="entry name" value="YdjC-like"/>
</dbReference>